<keyword evidence="1" id="KW-0443">Lipid metabolism</keyword>
<dbReference type="GO" id="GO:0006655">
    <property type="term" value="P:phosphatidylglycerol biosynthetic process"/>
    <property type="evidence" value="ECO:0007669"/>
    <property type="project" value="UniProtKB-UniPathway"/>
</dbReference>
<keyword evidence="1" id="KW-0378">Hydrolase</keyword>
<dbReference type="InterPro" id="IPR036681">
    <property type="entry name" value="PgpA-like_sf"/>
</dbReference>
<evidence type="ECO:0000256" key="1">
    <source>
        <dbReference type="PIRNR" id="PIRNR006162"/>
    </source>
</evidence>
<dbReference type="EC" id="3.1.3.27" evidence="1"/>
<feature type="transmembrane region" description="Helical" evidence="2">
    <location>
        <begin position="138"/>
        <end position="159"/>
    </location>
</feature>
<keyword evidence="1" id="KW-0595">Phospholipid degradation</keyword>
<dbReference type="InterPro" id="IPR007686">
    <property type="entry name" value="YutG/PgpA"/>
</dbReference>
<comment type="catalytic activity">
    <reaction evidence="1">
        <text>a 1,2-diacyl-sn-glycero-3-phospho-(1'-sn-glycero-3'-phosphate) + H2O = a 1,2-diacyl-sn-glycero-3-phospho-(1'-sn-glycerol) + phosphate</text>
        <dbReference type="Rhea" id="RHEA:33751"/>
        <dbReference type="ChEBI" id="CHEBI:15377"/>
        <dbReference type="ChEBI" id="CHEBI:43474"/>
        <dbReference type="ChEBI" id="CHEBI:60110"/>
        <dbReference type="ChEBI" id="CHEBI:64716"/>
        <dbReference type="EC" id="3.1.3.27"/>
    </reaction>
</comment>
<dbReference type="InterPro" id="IPR026037">
    <property type="entry name" value="PgpA"/>
</dbReference>
<keyword evidence="1 2" id="KW-0472">Membrane</keyword>
<keyword evidence="1" id="KW-0442">Lipid degradation</keyword>
<evidence type="ECO:0000259" key="3">
    <source>
        <dbReference type="Pfam" id="PF04608"/>
    </source>
</evidence>
<reference evidence="4 5" key="1">
    <citation type="journal article" date="2020" name="Mol. Biol. Evol.">
        <title>Life and death of selfish genes: comparative genomics reveals the dynamic evolution of cytoplasmic incompatibility.</title>
        <authorList>
            <person name="Martinez J."/>
            <person name="Klasson L."/>
            <person name="Welch J."/>
            <person name="Jiggins F.M."/>
        </authorList>
    </citation>
    <scope>NUCLEOTIDE SEQUENCE [LARGE SCALE GENOMIC DNA]</scope>
    <source>
        <strain evidence="4">WNik</strain>
    </source>
</reference>
<dbReference type="RefSeq" id="WP_182183324.1">
    <property type="nucleotide sequence ID" value="NZ_CP050530.1"/>
</dbReference>
<dbReference type="CDD" id="cd06971">
    <property type="entry name" value="PgpA"/>
    <property type="match status" value="1"/>
</dbReference>
<keyword evidence="1 2" id="KW-0812">Transmembrane</keyword>
<keyword evidence="2" id="KW-1133">Transmembrane helix</keyword>
<dbReference type="GO" id="GO:0005886">
    <property type="term" value="C:plasma membrane"/>
    <property type="evidence" value="ECO:0007669"/>
    <property type="project" value="UniProtKB-SubCell"/>
</dbReference>
<dbReference type="GO" id="GO:0046872">
    <property type="term" value="F:metal ion binding"/>
    <property type="evidence" value="ECO:0007669"/>
    <property type="project" value="UniProtKB-KW"/>
</dbReference>
<comment type="cofactor">
    <cofactor evidence="1">
        <name>Mg(2+)</name>
        <dbReference type="ChEBI" id="CHEBI:18420"/>
    </cofactor>
</comment>
<evidence type="ECO:0000313" key="5">
    <source>
        <dbReference type="Proteomes" id="UP000515596"/>
    </source>
</evidence>
<dbReference type="Pfam" id="PF04608">
    <property type="entry name" value="PgpA"/>
    <property type="match status" value="1"/>
</dbReference>
<feature type="domain" description="YutG/PgpA" evidence="3">
    <location>
        <begin position="8"/>
        <end position="149"/>
    </location>
</feature>
<evidence type="ECO:0000313" key="4">
    <source>
        <dbReference type="EMBL" id="QMV47437.1"/>
    </source>
</evidence>
<proteinExistence type="predicted"/>
<gene>
    <name evidence="4" type="ORF">HC356_05645</name>
</gene>
<dbReference type="SUPFAM" id="SSF101307">
    <property type="entry name" value="YutG-like"/>
    <property type="match status" value="1"/>
</dbReference>
<dbReference type="UniPathway" id="UPA00084">
    <property type="reaction ID" value="UER00504"/>
</dbReference>
<evidence type="ECO:0000256" key="2">
    <source>
        <dbReference type="SAM" id="Phobius"/>
    </source>
</evidence>
<dbReference type="PIRSF" id="PIRSF006162">
    <property type="entry name" value="PgpA"/>
    <property type="match status" value="1"/>
</dbReference>
<organism evidence="4 5">
    <name type="scientific">Wolbachia pipientis</name>
    <dbReference type="NCBI Taxonomy" id="955"/>
    <lineage>
        <taxon>Bacteria</taxon>
        <taxon>Pseudomonadati</taxon>
        <taxon>Pseudomonadota</taxon>
        <taxon>Alphaproteobacteria</taxon>
        <taxon>Rickettsiales</taxon>
        <taxon>Anaplasmataceae</taxon>
        <taxon>Wolbachieae</taxon>
        <taxon>Wolbachia</taxon>
    </lineage>
</organism>
<dbReference type="AlphaFoldDB" id="A0A7G5CE03"/>
<keyword evidence="1" id="KW-0997">Cell inner membrane</keyword>
<dbReference type="GO" id="GO:0009395">
    <property type="term" value="P:phospholipid catabolic process"/>
    <property type="evidence" value="ECO:0007669"/>
    <property type="project" value="UniProtKB-KW"/>
</dbReference>
<sequence length="160" mass="17820">MKFLYKLISTWWLSGTAKKMPGTVGSLASYPIVPVILSNRILGAAIIFLLFLIGLWSIGNYIKHYKTSCDPKEVVIDEVVGQLLTILLVSILLSQKMNCSSLLLCFFSFRFFDIIKTWPINLIDKNTKGPFGVMLDDIIAAILACVLIGAFYCLLLMYAG</sequence>
<keyword evidence="1" id="KW-0479">Metal-binding</keyword>
<comment type="pathway">
    <text evidence="1">Phospholipid metabolism; phosphatidylglycerol biosynthesis; phosphatidylglycerol from CDP-diacylglycerol: step 2/2.</text>
</comment>
<accession>A0A7G5CE03</accession>
<dbReference type="PANTHER" id="PTHR36305:SF1">
    <property type="entry name" value="PHOSPHATIDYLGLYCEROPHOSPHATASE A"/>
    <property type="match status" value="1"/>
</dbReference>
<protein>
    <recommendedName>
        <fullName evidence="1">Phosphatidylglycerophosphatase A</fullName>
        <ecNumber evidence="1">3.1.3.27</ecNumber>
    </recommendedName>
    <alternativeName>
        <fullName evidence="1">Phosphatidylglycerolphosphate phosphatase A</fullName>
    </alternativeName>
</protein>
<dbReference type="PANTHER" id="PTHR36305">
    <property type="entry name" value="PHOSPHATIDYLGLYCEROPHOSPHATASE A"/>
    <property type="match status" value="1"/>
</dbReference>
<comment type="function">
    <text evidence="1">Lipid phosphatase which dephosphorylates phosphatidylglycerophosphate (PGP) to phosphatidylglycerol (PG).</text>
</comment>
<dbReference type="GO" id="GO:0008962">
    <property type="term" value="F:phosphatidylglycerophosphatase activity"/>
    <property type="evidence" value="ECO:0007669"/>
    <property type="project" value="UniProtKB-EC"/>
</dbReference>
<feature type="transmembrane region" description="Helical" evidence="2">
    <location>
        <begin position="74"/>
        <end position="93"/>
    </location>
</feature>
<keyword evidence="1" id="KW-1003">Cell membrane</keyword>
<dbReference type="EMBL" id="CP050530">
    <property type="protein sequence ID" value="QMV47437.1"/>
    <property type="molecule type" value="Genomic_DNA"/>
</dbReference>
<comment type="subcellular location">
    <subcellularLocation>
        <location evidence="1">Cell inner membrane</location>
        <topology evidence="1">Multi-pass membrane protein</topology>
    </subcellularLocation>
</comment>
<name>A0A7G5CE03_WOLPI</name>
<dbReference type="Proteomes" id="UP000515596">
    <property type="component" value="Chromosome"/>
</dbReference>
<keyword evidence="1" id="KW-0460">Magnesium</keyword>
<feature type="transmembrane region" description="Helical" evidence="2">
    <location>
        <begin position="41"/>
        <end position="62"/>
    </location>
</feature>
<keyword evidence="1" id="KW-1208">Phospholipid metabolism</keyword>